<evidence type="ECO:0000256" key="1">
    <source>
        <dbReference type="ARBA" id="ARBA00022574"/>
    </source>
</evidence>
<dbReference type="CDD" id="cd00200">
    <property type="entry name" value="WD40"/>
    <property type="match status" value="1"/>
</dbReference>
<dbReference type="Gene3D" id="2.130.10.10">
    <property type="entry name" value="YVTN repeat-like/Quinoprotein amine dehydrogenase"/>
    <property type="match status" value="2"/>
</dbReference>
<evidence type="ECO:0000256" key="3">
    <source>
        <dbReference type="PROSITE-ProRule" id="PRU00221"/>
    </source>
</evidence>
<name>A0A504YSF6_FASGI</name>
<feature type="repeat" description="WD" evidence="3">
    <location>
        <begin position="229"/>
        <end position="270"/>
    </location>
</feature>
<dbReference type="PANTHER" id="PTHR19848:SF8">
    <property type="entry name" value="F-BOX AND WD REPEAT DOMAIN CONTAINING 7"/>
    <property type="match status" value="1"/>
</dbReference>
<dbReference type="Proteomes" id="UP000316759">
    <property type="component" value="Unassembled WGS sequence"/>
</dbReference>
<dbReference type="AlphaFoldDB" id="A0A504YSF6"/>
<dbReference type="InterPro" id="IPR011047">
    <property type="entry name" value="Quinoprotein_ADH-like_sf"/>
</dbReference>
<accession>A0A504YSF6</accession>
<dbReference type="PROSITE" id="PS00678">
    <property type="entry name" value="WD_REPEATS_1"/>
    <property type="match status" value="2"/>
</dbReference>
<keyword evidence="2" id="KW-0677">Repeat</keyword>
<dbReference type="InterPro" id="IPR001680">
    <property type="entry name" value="WD40_rpt"/>
</dbReference>
<evidence type="ECO:0000313" key="5">
    <source>
        <dbReference type="Proteomes" id="UP000316759"/>
    </source>
</evidence>
<dbReference type="STRING" id="46835.A0A504YSF6"/>
<sequence>MTSGAEEKFGITLLGHTEAVTGVTWSRGNQELVSVGYDKTLRLWNVEKTKEKTQPIQYTARLSTVAVDDESRSIVCGSTDGCIIVFDYHNQNQIMLKRNGGPVTDVAIDSTGFRIAVVNDINFELNVWDLRNGKSITRMKDLHRSTPTSCMFTPDNRSVITTSTDGSVKSIDYVRQRALITLRDHKHAVSSACITTDGRLLATTSWDRSILLYDLQTGAYRSQGPTVLTGAHQGSISCSSISTAGDILVTGGLDKLIVIWDPEKGRQVMSLNGHADWVYQVQLSTDERIVLSGSKDKSIRLWDIASRERMAAGGMADALTKNNKVKCSLCGKYFTFHPAEKRTGRPRCAFCWLETEPSIH</sequence>
<dbReference type="SUPFAM" id="SSF50998">
    <property type="entry name" value="Quinoprotein alcohol dehydrogenase-like"/>
    <property type="match status" value="1"/>
</dbReference>
<evidence type="ECO:0000256" key="2">
    <source>
        <dbReference type="ARBA" id="ARBA00022737"/>
    </source>
</evidence>
<dbReference type="PROSITE" id="PS50294">
    <property type="entry name" value="WD_REPEATS_REGION"/>
    <property type="match status" value="4"/>
</dbReference>
<dbReference type="Pfam" id="PF00400">
    <property type="entry name" value="WD40"/>
    <property type="match status" value="5"/>
</dbReference>
<dbReference type="SMART" id="SM00320">
    <property type="entry name" value="WD40"/>
    <property type="match status" value="7"/>
</dbReference>
<dbReference type="PANTHER" id="PTHR19848">
    <property type="entry name" value="WD40 REPEAT PROTEIN"/>
    <property type="match status" value="1"/>
</dbReference>
<proteinExistence type="predicted"/>
<feature type="repeat" description="WD" evidence="3">
    <location>
        <begin position="271"/>
        <end position="312"/>
    </location>
</feature>
<evidence type="ECO:0000313" key="4">
    <source>
        <dbReference type="EMBL" id="TPP65092.1"/>
    </source>
</evidence>
<dbReference type="InterPro" id="IPR015943">
    <property type="entry name" value="WD40/YVTN_repeat-like_dom_sf"/>
</dbReference>
<dbReference type="InterPro" id="IPR020472">
    <property type="entry name" value="WD40_PAC1"/>
</dbReference>
<dbReference type="PRINTS" id="PR00320">
    <property type="entry name" value="GPROTEINBRPT"/>
</dbReference>
<gene>
    <name evidence="4" type="ORF">FGIG_04061</name>
</gene>
<feature type="repeat" description="WD" evidence="3">
    <location>
        <begin position="182"/>
        <end position="223"/>
    </location>
</feature>
<dbReference type="InterPro" id="IPR019775">
    <property type="entry name" value="WD40_repeat_CS"/>
</dbReference>
<keyword evidence="5" id="KW-1185">Reference proteome</keyword>
<reference evidence="4 5" key="1">
    <citation type="submission" date="2019-04" db="EMBL/GenBank/DDBJ databases">
        <title>Annotation for the trematode Fasciola gigantica.</title>
        <authorList>
            <person name="Choi Y.-J."/>
        </authorList>
    </citation>
    <scope>NUCLEOTIDE SEQUENCE [LARGE SCALE GENOMIC DNA]</scope>
    <source>
        <strain evidence="4">Uganda_cow_1</strain>
    </source>
</reference>
<dbReference type="OrthoDB" id="538223at2759"/>
<comment type="caution">
    <text evidence="4">The sequence shown here is derived from an EMBL/GenBank/DDBJ whole genome shotgun (WGS) entry which is preliminary data.</text>
</comment>
<feature type="repeat" description="WD" evidence="3">
    <location>
        <begin position="13"/>
        <end position="54"/>
    </location>
</feature>
<dbReference type="EMBL" id="SUNJ01003643">
    <property type="protein sequence ID" value="TPP65092.1"/>
    <property type="molecule type" value="Genomic_DNA"/>
</dbReference>
<dbReference type="PROSITE" id="PS50082">
    <property type="entry name" value="WD_REPEATS_2"/>
    <property type="match status" value="4"/>
</dbReference>
<organism evidence="4 5">
    <name type="scientific">Fasciola gigantica</name>
    <name type="common">Giant liver fluke</name>
    <dbReference type="NCBI Taxonomy" id="46835"/>
    <lineage>
        <taxon>Eukaryota</taxon>
        <taxon>Metazoa</taxon>
        <taxon>Spiralia</taxon>
        <taxon>Lophotrochozoa</taxon>
        <taxon>Platyhelminthes</taxon>
        <taxon>Trematoda</taxon>
        <taxon>Digenea</taxon>
        <taxon>Plagiorchiida</taxon>
        <taxon>Echinostomata</taxon>
        <taxon>Echinostomatoidea</taxon>
        <taxon>Fasciolidae</taxon>
        <taxon>Fasciola</taxon>
    </lineage>
</organism>
<keyword evidence="1 3" id="KW-0853">WD repeat</keyword>
<protein>
    <submittedName>
        <fullName evidence="4">Uncharacterized protein</fullName>
    </submittedName>
</protein>